<protein>
    <submittedName>
        <fullName evidence="1">Uncharacterized protein</fullName>
    </submittedName>
</protein>
<proteinExistence type="predicted"/>
<reference evidence="1 2" key="1">
    <citation type="submission" date="2019-08" db="EMBL/GenBank/DDBJ databases">
        <authorList>
            <person name="Alioto T."/>
            <person name="Alioto T."/>
            <person name="Gomez Garrido J."/>
        </authorList>
    </citation>
    <scope>NUCLEOTIDE SEQUENCE [LARGE SCALE GENOMIC DNA]</scope>
</reference>
<sequence>MTCSNKIDFTADNSIAKLLDFKNSIYDSDKVHESEELMNILKVNCIKVDCKLITSSLYNGTPSQTIHEFFPSIPAGYKIVELPRHLVFHSTISKVQISLNEKEDNLINVREETITVRLLIPNGA</sequence>
<dbReference type="Proteomes" id="UP000325440">
    <property type="component" value="Unassembled WGS sequence"/>
</dbReference>
<name>A0A5E4N1W4_9HEMI</name>
<keyword evidence="2" id="KW-1185">Reference proteome</keyword>
<evidence type="ECO:0000313" key="1">
    <source>
        <dbReference type="EMBL" id="VVC36599.1"/>
    </source>
</evidence>
<evidence type="ECO:0000313" key="2">
    <source>
        <dbReference type="Proteomes" id="UP000325440"/>
    </source>
</evidence>
<accession>A0A5E4N1W4</accession>
<dbReference type="EMBL" id="CABPRJ010001434">
    <property type="protein sequence ID" value="VVC36599.1"/>
    <property type="molecule type" value="Genomic_DNA"/>
</dbReference>
<gene>
    <name evidence="1" type="ORF">CINCED_3A014545</name>
</gene>
<dbReference type="OrthoDB" id="6619655at2759"/>
<organism evidence="1 2">
    <name type="scientific">Cinara cedri</name>
    <dbReference type="NCBI Taxonomy" id="506608"/>
    <lineage>
        <taxon>Eukaryota</taxon>
        <taxon>Metazoa</taxon>
        <taxon>Ecdysozoa</taxon>
        <taxon>Arthropoda</taxon>
        <taxon>Hexapoda</taxon>
        <taxon>Insecta</taxon>
        <taxon>Pterygota</taxon>
        <taxon>Neoptera</taxon>
        <taxon>Paraneoptera</taxon>
        <taxon>Hemiptera</taxon>
        <taxon>Sternorrhyncha</taxon>
        <taxon>Aphidomorpha</taxon>
        <taxon>Aphidoidea</taxon>
        <taxon>Aphididae</taxon>
        <taxon>Lachninae</taxon>
        <taxon>Cinara</taxon>
    </lineage>
</organism>
<dbReference type="AlphaFoldDB" id="A0A5E4N1W4"/>